<dbReference type="InterPro" id="IPR006120">
    <property type="entry name" value="Resolvase_HTH_dom"/>
</dbReference>
<dbReference type="GO" id="GO:0000150">
    <property type="term" value="F:DNA strand exchange activity"/>
    <property type="evidence" value="ECO:0007669"/>
    <property type="project" value="InterPro"/>
</dbReference>
<dbReference type="GO" id="GO:0003677">
    <property type="term" value="F:DNA binding"/>
    <property type="evidence" value="ECO:0007669"/>
    <property type="project" value="InterPro"/>
</dbReference>
<feature type="domain" description="Resolvase HTH" evidence="1">
    <location>
        <begin position="87"/>
        <end position="126"/>
    </location>
</feature>
<reference evidence="2 3" key="1">
    <citation type="submission" date="2024-05" db="EMBL/GenBank/DDBJ databases">
        <title>A high-quality chromosomal-level genome assembly of Topmouth culter (Culter alburnus).</title>
        <authorList>
            <person name="Zhao H."/>
        </authorList>
    </citation>
    <scope>NUCLEOTIDE SEQUENCE [LARGE SCALE GENOMIC DNA]</scope>
    <source>
        <strain evidence="2">CATC2023</strain>
        <tissue evidence="2">Muscle</tissue>
    </source>
</reference>
<name>A0AAW2AY98_CULAL</name>
<dbReference type="Pfam" id="PF02796">
    <property type="entry name" value="HTH_7"/>
    <property type="match status" value="1"/>
</dbReference>
<evidence type="ECO:0000259" key="1">
    <source>
        <dbReference type="Pfam" id="PF02796"/>
    </source>
</evidence>
<gene>
    <name evidence="2" type="ORF">ABG768_018876</name>
</gene>
<accession>A0AAW2AY98</accession>
<dbReference type="SUPFAM" id="SSF109709">
    <property type="entry name" value="KorB DNA-binding domain-like"/>
    <property type="match status" value="1"/>
</dbReference>
<dbReference type="EMBL" id="JAWDJR010000003">
    <property type="protein sequence ID" value="KAK9977055.1"/>
    <property type="molecule type" value="Genomic_DNA"/>
</dbReference>
<organism evidence="2 3">
    <name type="scientific">Culter alburnus</name>
    <name type="common">Topmouth culter</name>
    <dbReference type="NCBI Taxonomy" id="194366"/>
    <lineage>
        <taxon>Eukaryota</taxon>
        <taxon>Metazoa</taxon>
        <taxon>Chordata</taxon>
        <taxon>Craniata</taxon>
        <taxon>Vertebrata</taxon>
        <taxon>Euteleostomi</taxon>
        <taxon>Actinopterygii</taxon>
        <taxon>Neopterygii</taxon>
        <taxon>Teleostei</taxon>
        <taxon>Ostariophysi</taxon>
        <taxon>Cypriniformes</taxon>
        <taxon>Xenocyprididae</taxon>
        <taxon>Xenocypridinae</taxon>
        <taxon>Culter</taxon>
    </lineage>
</organism>
<evidence type="ECO:0000313" key="2">
    <source>
        <dbReference type="EMBL" id="KAK9977055.1"/>
    </source>
</evidence>
<dbReference type="AlphaFoldDB" id="A0AAW2AY98"/>
<comment type="caution">
    <text evidence="2">The sequence shown here is derived from an EMBL/GenBank/DDBJ whole genome shotgun (WGS) entry which is preliminary data.</text>
</comment>
<keyword evidence="3" id="KW-1185">Reference proteome</keyword>
<dbReference type="Proteomes" id="UP001479290">
    <property type="component" value="Unassembled WGS sequence"/>
</dbReference>
<sequence>MAEVLRQIERHCHAIERTYHYGVCGQRHLRAIEACLRNVSRIASLLRTETADELKESLIDLKRILLVQNVEQDRAYSAESVYLGVRGRPSINVSKQQIEFLMKQGHTIKQMAKILGCSSSFLYRKTKLLGIPIRKLQTQVTEEELIQHVRRLHSLYPNTGNHEGTATWRRAVCPAVQGPRSPHPNRSNCDCTQVE</sequence>
<evidence type="ECO:0000313" key="3">
    <source>
        <dbReference type="Proteomes" id="UP001479290"/>
    </source>
</evidence>
<protein>
    <recommendedName>
        <fullName evidence="1">Resolvase HTH domain-containing protein</fullName>
    </recommendedName>
</protein>
<proteinExistence type="predicted"/>